<proteinExistence type="predicted"/>
<gene>
    <name evidence="1" type="ORF">F2Q70_00031173</name>
</gene>
<reference evidence="1" key="1">
    <citation type="submission" date="2019-12" db="EMBL/GenBank/DDBJ databases">
        <title>Genome sequencing and annotation of Brassica cretica.</title>
        <authorList>
            <person name="Studholme D.J."/>
            <person name="Sarris P.F."/>
        </authorList>
    </citation>
    <scope>NUCLEOTIDE SEQUENCE</scope>
    <source>
        <strain evidence="1">PFS-102/07</strain>
        <tissue evidence="1">Leaf</tissue>
    </source>
</reference>
<protein>
    <submittedName>
        <fullName evidence="1">Uncharacterized protein</fullName>
    </submittedName>
</protein>
<name>A0A8S9FFK4_BRACR</name>
<organism evidence="1">
    <name type="scientific">Brassica cretica</name>
    <name type="common">Mustard</name>
    <dbReference type="NCBI Taxonomy" id="69181"/>
    <lineage>
        <taxon>Eukaryota</taxon>
        <taxon>Viridiplantae</taxon>
        <taxon>Streptophyta</taxon>
        <taxon>Embryophyta</taxon>
        <taxon>Tracheophyta</taxon>
        <taxon>Spermatophyta</taxon>
        <taxon>Magnoliopsida</taxon>
        <taxon>eudicotyledons</taxon>
        <taxon>Gunneridae</taxon>
        <taxon>Pentapetalae</taxon>
        <taxon>rosids</taxon>
        <taxon>malvids</taxon>
        <taxon>Brassicales</taxon>
        <taxon>Brassicaceae</taxon>
        <taxon>Brassiceae</taxon>
        <taxon>Brassica</taxon>
    </lineage>
</organism>
<dbReference type="EMBL" id="QGKY02002305">
    <property type="protein sequence ID" value="KAF2532051.1"/>
    <property type="molecule type" value="Genomic_DNA"/>
</dbReference>
<sequence>MFYVFDWSGCATFSTQAEGITLRCFLASQGNLFCFSVDSLSQILVKVRVVLVIFVKTSNMPRPRHEPARPASTTVLPVNLPATSALTRASSPGEHDRVTGRLAGELDRVEQVTVNLTAAASAMRRNRVPLEEPWLYQRPLRE</sequence>
<dbReference type="AlphaFoldDB" id="A0A8S9FFK4"/>
<comment type="caution">
    <text evidence="1">The sequence shown here is derived from an EMBL/GenBank/DDBJ whole genome shotgun (WGS) entry which is preliminary data.</text>
</comment>
<evidence type="ECO:0000313" key="1">
    <source>
        <dbReference type="EMBL" id="KAF2532051.1"/>
    </source>
</evidence>
<accession>A0A8S9FFK4</accession>